<dbReference type="Pfam" id="PF12697">
    <property type="entry name" value="Abhydrolase_6"/>
    <property type="match status" value="1"/>
</dbReference>
<gene>
    <name evidence="2" type="ORF">GGR46_004240</name>
</gene>
<evidence type="ECO:0000313" key="2">
    <source>
        <dbReference type="EMBL" id="MBB4100668.1"/>
    </source>
</evidence>
<evidence type="ECO:0000313" key="3">
    <source>
        <dbReference type="Proteomes" id="UP000557392"/>
    </source>
</evidence>
<dbReference type="InterPro" id="IPR000073">
    <property type="entry name" value="AB_hydrolase_1"/>
</dbReference>
<proteinExistence type="predicted"/>
<organism evidence="2 3">
    <name type="scientific">Sphingomonas kyeonggiensis</name>
    <dbReference type="NCBI Taxonomy" id="1268553"/>
    <lineage>
        <taxon>Bacteria</taxon>
        <taxon>Pseudomonadati</taxon>
        <taxon>Pseudomonadota</taxon>
        <taxon>Alphaproteobacteria</taxon>
        <taxon>Sphingomonadales</taxon>
        <taxon>Sphingomonadaceae</taxon>
        <taxon>Sphingomonas</taxon>
    </lineage>
</organism>
<dbReference type="SUPFAM" id="SSF53474">
    <property type="entry name" value="alpha/beta-Hydrolases"/>
    <property type="match status" value="1"/>
</dbReference>
<feature type="domain" description="AB hydrolase-1" evidence="1">
    <location>
        <begin position="3"/>
        <end position="162"/>
    </location>
</feature>
<keyword evidence="3" id="KW-1185">Reference proteome</keyword>
<dbReference type="Gene3D" id="3.40.50.1820">
    <property type="entry name" value="alpha/beta hydrolase"/>
    <property type="match status" value="1"/>
</dbReference>
<dbReference type="Proteomes" id="UP000557392">
    <property type="component" value="Unassembled WGS sequence"/>
</dbReference>
<sequence>MLIPEYPAHSIDGEAVFPLSDAVSVCNQALAWLEEREGCRPAIVIASSFGGAVALAAPGILSGVEAMVMKSPAADLALAYLYERGEDTLRKWAAAPPGDVRNRALNDALACNLYGNARNITIPVLLIHGAGDVIVPADQARVLSAVIPQSRLHIIAGCDHYYSDLGHWGKMIDDAISFIEEFCR</sequence>
<protein>
    <submittedName>
        <fullName evidence="2">Pimeloyl-ACP methyl ester carboxylesterase</fullName>
    </submittedName>
</protein>
<comment type="caution">
    <text evidence="2">The sequence shown here is derived from an EMBL/GenBank/DDBJ whole genome shotgun (WGS) entry which is preliminary data.</text>
</comment>
<dbReference type="AlphaFoldDB" id="A0A7W6JW84"/>
<reference evidence="2 3" key="1">
    <citation type="submission" date="2020-08" db="EMBL/GenBank/DDBJ databases">
        <title>Genomic Encyclopedia of Type Strains, Phase IV (KMG-IV): sequencing the most valuable type-strain genomes for metagenomic binning, comparative biology and taxonomic classification.</title>
        <authorList>
            <person name="Goeker M."/>
        </authorList>
    </citation>
    <scope>NUCLEOTIDE SEQUENCE [LARGE SCALE GENOMIC DNA]</scope>
    <source>
        <strain evidence="2 3">DSM 101806</strain>
    </source>
</reference>
<evidence type="ECO:0000259" key="1">
    <source>
        <dbReference type="Pfam" id="PF12697"/>
    </source>
</evidence>
<dbReference type="InterPro" id="IPR029058">
    <property type="entry name" value="AB_hydrolase_fold"/>
</dbReference>
<dbReference type="EMBL" id="JACIEH010000003">
    <property type="protein sequence ID" value="MBB4100668.1"/>
    <property type="molecule type" value="Genomic_DNA"/>
</dbReference>
<accession>A0A7W6JW84</accession>
<name>A0A7W6JW84_9SPHN</name>